<dbReference type="Proteomes" id="UP000682733">
    <property type="component" value="Unassembled WGS sequence"/>
</dbReference>
<evidence type="ECO:0000313" key="2">
    <source>
        <dbReference type="EMBL" id="CAF3941445.1"/>
    </source>
</evidence>
<evidence type="ECO:0000313" key="3">
    <source>
        <dbReference type="Proteomes" id="UP000677228"/>
    </source>
</evidence>
<comment type="caution">
    <text evidence="1">The sequence shown here is derived from an EMBL/GenBank/DDBJ whole genome shotgun (WGS) entry which is preliminary data.</text>
</comment>
<name>A0A8S2EH32_9BILA</name>
<dbReference type="EMBL" id="CAJNOK010011569">
    <property type="protein sequence ID" value="CAF1143102.1"/>
    <property type="molecule type" value="Genomic_DNA"/>
</dbReference>
<sequence>MIKLVPESSLPLTEISSQLAIDTDSQSHNNVTATVSKPATVSNDVSMSQTGSTISSGATNRNEQLRTAVNTVADPYFANIVESVQKNCQKLATAIVAQLTKYLNKENIEDEEKPFALVQFIMKHYGESKRYIFNQELIHAFPLIQPNWSINGQQYKLYIESQAVTQTSSQAEAIAALIGSYELFNMVYPSQIKHTLETLHGLFFSKRNVSLSLGTRRFLERFKFIC</sequence>
<accession>A0A8S2EH32</accession>
<proteinExistence type="predicted"/>
<dbReference type="AlphaFoldDB" id="A0A8S2EH32"/>
<gene>
    <name evidence="1" type="ORF">OVA965_LOCUS21227</name>
    <name evidence="2" type="ORF">TMI583_LOCUS21827</name>
</gene>
<evidence type="ECO:0000313" key="1">
    <source>
        <dbReference type="EMBL" id="CAF1143102.1"/>
    </source>
</evidence>
<organism evidence="1 3">
    <name type="scientific">Didymodactylos carnosus</name>
    <dbReference type="NCBI Taxonomy" id="1234261"/>
    <lineage>
        <taxon>Eukaryota</taxon>
        <taxon>Metazoa</taxon>
        <taxon>Spiralia</taxon>
        <taxon>Gnathifera</taxon>
        <taxon>Rotifera</taxon>
        <taxon>Eurotatoria</taxon>
        <taxon>Bdelloidea</taxon>
        <taxon>Philodinida</taxon>
        <taxon>Philodinidae</taxon>
        <taxon>Didymodactylos</taxon>
    </lineage>
</organism>
<protein>
    <submittedName>
        <fullName evidence="1">Uncharacterized protein</fullName>
    </submittedName>
</protein>
<dbReference type="Proteomes" id="UP000677228">
    <property type="component" value="Unassembled WGS sequence"/>
</dbReference>
<dbReference type="EMBL" id="CAJOBA010027523">
    <property type="protein sequence ID" value="CAF3941445.1"/>
    <property type="molecule type" value="Genomic_DNA"/>
</dbReference>
<reference evidence="1" key="1">
    <citation type="submission" date="2021-02" db="EMBL/GenBank/DDBJ databases">
        <authorList>
            <person name="Nowell W R."/>
        </authorList>
    </citation>
    <scope>NUCLEOTIDE SEQUENCE</scope>
</reference>